<dbReference type="AlphaFoldDB" id="A0A5C7VUF0"/>
<evidence type="ECO:0000313" key="2">
    <source>
        <dbReference type="EMBL" id="TXI28112.1"/>
    </source>
</evidence>
<evidence type="ECO:0000256" key="1">
    <source>
        <dbReference type="SAM" id="SignalP"/>
    </source>
</evidence>
<feature type="signal peptide" evidence="1">
    <location>
        <begin position="1"/>
        <end position="24"/>
    </location>
</feature>
<gene>
    <name evidence="2" type="ORF">E6Q60_08200</name>
</gene>
<keyword evidence="1" id="KW-0732">Signal</keyword>
<reference evidence="2 3" key="1">
    <citation type="submission" date="2018-09" db="EMBL/GenBank/DDBJ databases">
        <title>Metagenome Assembled Genomes from an Advanced Water Purification Facility.</title>
        <authorList>
            <person name="Stamps B.W."/>
            <person name="Spear J.R."/>
        </authorList>
    </citation>
    <scope>NUCLEOTIDE SEQUENCE [LARGE SCALE GENOMIC DNA]</scope>
    <source>
        <strain evidence="2">Bin_54_1</strain>
    </source>
</reference>
<comment type="caution">
    <text evidence="2">The sequence shown here is derived from an EMBL/GenBank/DDBJ whole genome shotgun (WGS) entry which is preliminary data.</text>
</comment>
<proteinExistence type="predicted"/>
<protein>
    <submittedName>
        <fullName evidence="2">Uncharacterized protein</fullName>
    </submittedName>
</protein>
<accession>A0A5C7VUF0</accession>
<sequence length="217" mass="23175">MKINKLKSLAAALSLPAGSNMAHALMPWNDGPPDIVIYTSGGAAQDRAIDLAVVSSLVEPETDDWFSDKTSTGSIGSRWRAYYFVGKSTLGEGLAGRKILFEKRSYGTAGYGVVPLVGNDGRGISMEHFNIQGLPQTIWTADGAKRWVASITGANASTYLAKVLSDAGFLGADPGILLKLGTESYPEQVKELISGRFEADWPTDIDRFPDTFAALIG</sequence>
<feature type="chain" id="PRO_5022925038" evidence="1">
    <location>
        <begin position="25"/>
        <end position="217"/>
    </location>
</feature>
<dbReference type="Proteomes" id="UP000321055">
    <property type="component" value="Unassembled WGS sequence"/>
</dbReference>
<organism evidence="2 3">
    <name type="scientific">Nitrosomonas oligotropha</name>
    <dbReference type="NCBI Taxonomy" id="42354"/>
    <lineage>
        <taxon>Bacteria</taxon>
        <taxon>Pseudomonadati</taxon>
        <taxon>Pseudomonadota</taxon>
        <taxon>Betaproteobacteria</taxon>
        <taxon>Nitrosomonadales</taxon>
        <taxon>Nitrosomonadaceae</taxon>
        <taxon>Nitrosomonas</taxon>
    </lineage>
</organism>
<evidence type="ECO:0000313" key="3">
    <source>
        <dbReference type="Proteomes" id="UP000321055"/>
    </source>
</evidence>
<name>A0A5C7VUF0_9PROT</name>
<dbReference type="EMBL" id="SSFX01000059">
    <property type="protein sequence ID" value="TXI28112.1"/>
    <property type="molecule type" value="Genomic_DNA"/>
</dbReference>